<sequence>MSPSVPVVVRRKHGIPVSPFFQRKLHKKHFTDAGNSSPVNCLQGFEKIEHSARKLAARLWQLRVMEVSGDGGAAFRYGSVQSSKSELESSTPCLRCLKEEATKWDPAISKASNKSTQELPENKTLISSSVVSTLLTELLRANGRINKLKAARKSSKKKVEQFQRKLKEESVVWKLRESEKIQAMIDDLNDKLARERRSRERMELLNSKLAQELAESHLSSKQIVKNYEEEKRSREIMEETCNELAKRVGEDKAKLEELEWESMKISEELEKERSMLQMADLWREERVQMKLQDAKNSFEDKYNEIIQLIAYLQNFPRSRGAELYIRDIMEAELIKQAAKSVNIQHVMEHSSDFSKSDDVFPIHEELRKHEANERVIKPCFLPCSPTGPSPTIHVQSYNEDGSSNNFGLLQLSAPAEYNLDFEANNITEETATLAEDQNKNILLNECKQRLPRNSINLGIGIASPSPCKGKGESGSRHRESAGQRNSRDAKNPHVTRGMLGCIEWPRGIPKTKSKAIPLEARVRTQKSQLQQLLKRRKT</sequence>
<keyword evidence="2" id="KW-1185">Reference proteome</keyword>
<dbReference type="EMBL" id="CM039438">
    <property type="protein sequence ID" value="KAI4298680.1"/>
    <property type="molecule type" value="Genomic_DNA"/>
</dbReference>
<name>A0ACB9KNF7_BAUVA</name>
<organism evidence="1 2">
    <name type="scientific">Bauhinia variegata</name>
    <name type="common">Purple orchid tree</name>
    <name type="synonym">Phanera variegata</name>
    <dbReference type="NCBI Taxonomy" id="167791"/>
    <lineage>
        <taxon>Eukaryota</taxon>
        <taxon>Viridiplantae</taxon>
        <taxon>Streptophyta</taxon>
        <taxon>Embryophyta</taxon>
        <taxon>Tracheophyta</taxon>
        <taxon>Spermatophyta</taxon>
        <taxon>Magnoliopsida</taxon>
        <taxon>eudicotyledons</taxon>
        <taxon>Gunneridae</taxon>
        <taxon>Pentapetalae</taxon>
        <taxon>rosids</taxon>
        <taxon>fabids</taxon>
        <taxon>Fabales</taxon>
        <taxon>Fabaceae</taxon>
        <taxon>Cercidoideae</taxon>
        <taxon>Cercideae</taxon>
        <taxon>Bauhiniinae</taxon>
        <taxon>Bauhinia</taxon>
    </lineage>
</organism>
<accession>A0ACB9KNF7</accession>
<comment type="caution">
    <text evidence="1">The sequence shown here is derived from an EMBL/GenBank/DDBJ whole genome shotgun (WGS) entry which is preliminary data.</text>
</comment>
<evidence type="ECO:0000313" key="1">
    <source>
        <dbReference type="EMBL" id="KAI4298680.1"/>
    </source>
</evidence>
<protein>
    <submittedName>
        <fullName evidence="1">Uncharacterized protein</fullName>
    </submittedName>
</protein>
<gene>
    <name evidence="1" type="ORF">L6164_032212</name>
</gene>
<reference evidence="1 2" key="1">
    <citation type="journal article" date="2022" name="DNA Res.">
        <title>Chromosomal-level genome assembly of the orchid tree Bauhinia variegata (Leguminosae; Cercidoideae) supports the allotetraploid origin hypothesis of Bauhinia.</title>
        <authorList>
            <person name="Zhong Y."/>
            <person name="Chen Y."/>
            <person name="Zheng D."/>
            <person name="Pang J."/>
            <person name="Liu Y."/>
            <person name="Luo S."/>
            <person name="Meng S."/>
            <person name="Qian L."/>
            <person name="Wei D."/>
            <person name="Dai S."/>
            <person name="Zhou R."/>
        </authorList>
    </citation>
    <scope>NUCLEOTIDE SEQUENCE [LARGE SCALE GENOMIC DNA]</scope>
    <source>
        <strain evidence="1">BV-YZ2020</strain>
    </source>
</reference>
<proteinExistence type="predicted"/>
<dbReference type="Proteomes" id="UP000828941">
    <property type="component" value="Chromosome 13"/>
</dbReference>
<evidence type="ECO:0000313" key="2">
    <source>
        <dbReference type="Proteomes" id="UP000828941"/>
    </source>
</evidence>